<protein>
    <recommendedName>
        <fullName evidence="2">DUF2007 domain-containing protein</fullName>
    </recommendedName>
</protein>
<evidence type="ECO:0000256" key="1">
    <source>
        <dbReference type="SAM" id="Phobius"/>
    </source>
</evidence>
<accession>A0A645AAA8</accession>
<keyword evidence="1" id="KW-0812">Transmembrane</keyword>
<evidence type="ECO:0000313" key="3">
    <source>
        <dbReference type="EMBL" id="MPM50149.1"/>
    </source>
</evidence>
<gene>
    <name evidence="3" type="ORF">SDC9_96885</name>
</gene>
<reference evidence="3" key="1">
    <citation type="submission" date="2019-08" db="EMBL/GenBank/DDBJ databases">
        <authorList>
            <person name="Kucharzyk K."/>
            <person name="Murdoch R.W."/>
            <person name="Higgins S."/>
            <person name="Loffler F."/>
        </authorList>
    </citation>
    <scope>NUCLEOTIDE SEQUENCE</scope>
</reference>
<name>A0A645AAA8_9ZZZZ</name>
<keyword evidence="1" id="KW-0472">Membrane</keyword>
<dbReference type="Pfam" id="PF09413">
    <property type="entry name" value="DUF2007"/>
    <property type="match status" value="1"/>
</dbReference>
<dbReference type="InterPro" id="IPR011322">
    <property type="entry name" value="N-reg_PII-like_a/b"/>
</dbReference>
<feature type="domain" description="DUF2007" evidence="2">
    <location>
        <begin position="10"/>
        <end position="70"/>
    </location>
</feature>
<keyword evidence="1" id="KW-1133">Transmembrane helix</keyword>
<organism evidence="3">
    <name type="scientific">bioreactor metagenome</name>
    <dbReference type="NCBI Taxonomy" id="1076179"/>
    <lineage>
        <taxon>unclassified sequences</taxon>
        <taxon>metagenomes</taxon>
        <taxon>ecological metagenomes</taxon>
    </lineage>
</organism>
<dbReference type="InterPro" id="IPR018551">
    <property type="entry name" value="DUF2007"/>
</dbReference>
<feature type="transmembrane region" description="Helical" evidence="1">
    <location>
        <begin position="105"/>
        <end position="123"/>
    </location>
</feature>
<comment type="caution">
    <text evidence="3">The sequence shown here is derived from an EMBL/GenBank/DDBJ whole genome shotgun (WGS) entry which is preliminary data.</text>
</comment>
<dbReference type="SUPFAM" id="SSF54913">
    <property type="entry name" value="GlnB-like"/>
    <property type="match status" value="1"/>
</dbReference>
<dbReference type="AlphaFoldDB" id="A0A645AAA8"/>
<evidence type="ECO:0000259" key="2">
    <source>
        <dbReference type="Pfam" id="PF09413"/>
    </source>
</evidence>
<dbReference type="EMBL" id="VSSQ01012834">
    <property type="protein sequence ID" value="MPM50149.1"/>
    <property type="molecule type" value="Genomic_DNA"/>
</dbReference>
<sequence length="140" mass="16253">MEQLVTIKTFTYPHETYVIRGKLESEGIQTFLKDEMTVQVHNFYSNAIGGVKLQVLSEDVERALSIIDSVKELPHKVVVFAKRELDRTNACPFCHSENISRTRKANWLTLIPYLIVGFIFPVFKYSYVCFDCGKEWKVKK</sequence>
<proteinExistence type="predicted"/>